<dbReference type="AlphaFoldDB" id="A0A3V2YS36"/>
<accession>A0A3V2YS36</accession>
<evidence type="ECO:0000313" key="1">
    <source>
        <dbReference type="EMBL" id="EBV9345467.1"/>
    </source>
</evidence>
<reference evidence="2" key="1">
    <citation type="journal article" date="2018" name="Genome Biol.">
        <title>SKESA: strategic k-mer extension for scrupulous assemblies.</title>
        <authorList>
            <person name="Souvorov A."/>
            <person name="Agarwala R."/>
            <person name="Lipman D.J."/>
        </authorList>
    </citation>
    <scope>NUCLEOTIDE SEQUENCE</scope>
    <source>
        <strain evidence="2">11-0754</strain>
    </source>
</reference>
<reference evidence="1" key="2">
    <citation type="submission" date="2018-07" db="EMBL/GenBank/DDBJ databases">
        <authorList>
            <consortium name="GenomeTrakr network: Whole genome sequencing for foodborne pathogen traceback"/>
        </authorList>
    </citation>
    <scope>NUCLEOTIDE SEQUENCE</scope>
    <source>
        <strain evidence="1">WAPHL-SAL-A01105</strain>
    </source>
</reference>
<dbReference type="RefSeq" id="WP_044325875.1">
    <property type="nucleotide sequence ID" value="NZ_JAWCUR010000001.1"/>
</dbReference>
<reference evidence="2" key="3">
    <citation type="submission" date="2019-10" db="EMBL/GenBank/DDBJ databases">
        <authorList>
            <consortium name="NCBI Pathogen Detection Project"/>
        </authorList>
    </citation>
    <scope>NUCLEOTIDE SEQUENCE</scope>
    <source>
        <strain evidence="2">11-0754</strain>
    </source>
</reference>
<name>A0A3V2YS36_SALIN</name>
<gene>
    <name evidence="1" type="ORF">ASA72_22555</name>
    <name evidence="2" type="ORF">GDG93_21390</name>
</gene>
<comment type="caution">
    <text evidence="2">The sequence shown here is derived from an EMBL/GenBank/DDBJ whole genome shotgun (WGS) entry which is preliminary data.</text>
</comment>
<organism evidence="2">
    <name type="scientific">Salmonella infantis</name>
    <dbReference type="NCBI Taxonomy" id="595"/>
    <lineage>
        <taxon>Bacteria</taxon>
        <taxon>Pseudomonadati</taxon>
        <taxon>Pseudomonadota</taxon>
        <taxon>Gammaproteobacteria</taxon>
        <taxon>Enterobacterales</taxon>
        <taxon>Enterobacteriaceae</taxon>
        <taxon>Salmonella</taxon>
    </lineage>
</organism>
<dbReference type="EMBL" id="AAHGUU010000034">
    <property type="protein sequence ID" value="EBV9345467.1"/>
    <property type="molecule type" value="Genomic_DNA"/>
</dbReference>
<sequence>MSNNFLQNITPAELAALVNLKPFDEDVFVQSLYADINNAIKHIEKTADKYYSDDEDKITNLLVLFLKGVGYNASEQTKSNGSVDITVQDRDQSFTWLAEAKRGNSYNGVFEGMLQLVTRYISDEKHAGFFIYHQKLDSLSYFKNWFSYLSSGDFEKYKAISDRLDECRYHFKKSPIANAFTGDECYFDYNIVSKKGKEVKVRNFILSLHYNPADKSGRENKSLKVGQAKIYVNEVCDKWFREQEPPEDIDKFMNSLQLVFPELFE</sequence>
<protein>
    <submittedName>
        <fullName evidence="2">Uncharacterized protein</fullName>
    </submittedName>
</protein>
<proteinExistence type="predicted"/>
<dbReference type="EMBL" id="DAAAAK010000037">
    <property type="protein sequence ID" value="HAA0056593.1"/>
    <property type="molecule type" value="Genomic_DNA"/>
</dbReference>
<evidence type="ECO:0000313" key="2">
    <source>
        <dbReference type="EMBL" id="HAA0056593.1"/>
    </source>
</evidence>